<evidence type="ECO:0000313" key="2">
    <source>
        <dbReference type="EMBL" id="KOF66721.1"/>
    </source>
</evidence>
<protein>
    <submittedName>
        <fullName evidence="2">Uncharacterized protein</fullName>
    </submittedName>
</protein>
<feature type="transmembrane region" description="Helical" evidence="1">
    <location>
        <begin position="45"/>
        <end position="63"/>
    </location>
</feature>
<keyword evidence="1" id="KW-1133">Transmembrane helix</keyword>
<dbReference type="AlphaFoldDB" id="A0A0L8FPS8"/>
<gene>
    <name evidence="2" type="ORF">OCBIM_22011543mg</name>
</gene>
<accession>A0A0L8FPS8</accession>
<organism evidence="2">
    <name type="scientific">Octopus bimaculoides</name>
    <name type="common">California two-spotted octopus</name>
    <dbReference type="NCBI Taxonomy" id="37653"/>
    <lineage>
        <taxon>Eukaryota</taxon>
        <taxon>Metazoa</taxon>
        <taxon>Spiralia</taxon>
        <taxon>Lophotrochozoa</taxon>
        <taxon>Mollusca</taxon>
        <taxon>Cephalopoda</taxon>
        <taxon>Coleoidea</taxon>
        <taxon>Octopodiformes</taxon>
        <taxon>Octopoda</taxon>
        <taxon>Incirrata</taxon>
        <taxon>Octopodidae</taxon>
        <taxon>Octopus</taxon>
    </lineage>
</organism>
<dbReference type="EMBL" id="KQ427775">
    <property type="protein sequence ID" value="KOF66721.1"/>
    <property type="molecule type" value="Genomic_DNA"/>
</dbReference>
<name>A0A0L8FPS8_OCTBM</name>
<proteinExistence type="predicted"/>
<feature type="transmembrane region" description="Helical" evidence="1">
    <location>
        <begin position="21"/>
        <end position="39"/>
    </location>
</feature>
<sequence length="88" mass="10240">MFNRVWCFSFRSGTETFIQNMFILLETIELVLLFPIFGIPSRSSTVFLLIFYSFLLILLRSHCQSSLRFLDPYLTVLGDYTVLSSLVT</sequence>
<keyword evidence="1" id="KW-0472">Membrane</keyword>
<evidence type="ECO:0000256" key="1">
    <source>
        <dbReference type="SAM" id="Phobius"/>
    </source>
</evidence>
<keyword evidence="1" id="KW-0812">Transmembrane</keyword>
<reference evidence="2" key="1">
    <citation type="submission" date="2015-07" db="EMBL/GenBank/DDBJ databases">
        <title>MeaNS - Measles Nucleotide Surveillance Program.</title>
        <authorList>
            <person name="Tran T."/>
            <person name="Druce J."/>
        </authorList>
    </citation>
    <scope>NUCLEOTIDE SEQUENCE</scope>
    <source>
        <strain evidence="2">UCB-OBI-ISO-001</strain>
        <tissue evidence="2">Gonad</tissue>
    </source>
</reference>